<evidence type="ECO:0000256" key="1">
    <source>
        <dbReference type="SAM" id="MobiDB-lite"/>
    </source>
</evidence>
<feature type="region of interest" description="Disordered" evidence="1">
    <location>
        <begin position="1"/>
        <end position="20"/>
    </location>
</feature>
<protein>
    <submittedName>
        <fullName evidence="2">Uncharacterized protein</fullName>
    </submittedName>
</protein>
<name>A0ABM9SEJ2_9PROT</name>
<evidence type="ECO:0000313" key="3">
    <source>
        <dbReference type="Proteomes" id="UP000831327"/>
    </source>
</evidence>
<evidence type="ECO:0000313" key="2">
    <source>
        <dbReference type="EMBL" id="BDG74093.1"/>
    </source>
</evidence>
<organism evidence="2 3">
    <name type="scientific">Roseomonas fluvialis</name>
    <dbReference type="NCBI Taxonomy" id="1750527"/>
    <lineage>
        <taxon>Bacteria</taxon>
        <taxon>Pseudomonadati</taxon>
        <taxon>Pseudomonadota</taxon>
        <taxon>Alphaproteobacteria</taxon>
        <taxon>Acetobacterales</taxon>
        <taxon>Roseomonadaceae</taxon>
        <taxon>Roseomonas</taxon>
    </lineage>
</organism>
<dbReference type="Proteomes" id="UP000831327">
    <property type="component" value="Chromosome"/>
</dbReference>
<keyword evidence="3" id="KW-1185">Reference proteome</keyword>
<sequence>MSDGRVHSLLNDHNDTNEDRAADATLARNDALKAAEQVLRAAREAGSAHAERVLHTLIALLKTSSGGNAEPV</sequence>
<accession>A0ABM9SEJ2</accession>
<proteinExistence type="predicted"/>
<gene>
    <name evidence="2" type="ORF">Rmf_40220</name>
</gene>
<reference evidence="2 3" key="1">
    <citation type="journal article" date="2016" name="Microbes Environ.">
        <title>Phylogenetically diverse aerobic anoxygenic phototrophic bacteria isolated from epilithic biofilms in Tama river, Japan.</title>
        <authorList>
            <person name="Hirose S."/>
            <person name="Matsuura K."/>
            <person name="Haruta S."/>
        </authorList>
    </citation>
    <scope>NUCLEOTIDE SEQUENCE [LARGE SCALE GENOMIC DNA]</scope>
    <source>
        <strain evidence="2 3">S08</strain>
    </source>
</reference>
<dbReference type="EMBL" id="AP025637">
    <property type="protein sequence ID" value="BDG74093.1"/>
    <property type="molecule type" value="Genomic_DNA"/>
</dbReference>